<dbReference type="InterPro" id="IPR009364">
    <property type="entry name" value="YdaT-like"/>
</dbReference>
<sequence length="186" mass="20737">MQSLTCEHHNQRSGVALKPQNQFQPRRRDSIKCRRLLDAVRDWEGTLPGKTQQDDIARLVAERWLAVGGRGITVNKQNLFRYLRNEGGSEKYTGYVMQLSEAIITAMPLVIAKRYGWRRDEKTSPELVASSMKEDVEAHQAVLLGLPIAVQVKELLESISAKTAMLPSDIAGPLIATLSAVAPQIF</sequence>
<protein>
    <recommendedName>
        <fullName evidence="4">Bacterial toxin YdaT domain-containing protein</fullName>
    </recommendedName>
</protein>
<dbReference type="EMBL" id="LDZF01000053">
    <property type="protein sequence ID" value="KMK07628.1"/>
    <property type="molecule type" value="Genomic_DNA"/>
</dbReference>
<keyword evidence="3" id="KW-1185">Reference proteome</keyword>
<accession>A0A0J5M0Q7</accession>
<name>A0A0J5M0Q7_PLUGE</name>
<evidence type="ECO:0008006" key="4">
    <source>
        <dbReference type="Google" id="ProtNLM"/>
    </source>
</evidence>
<dbReference type="STRING" id="61647.LG71_19675"/>
<evidence type="ECO:0000256" key="1">
    <source>
        <dbReference type="SAM" id="MobiDB-lite"/>
    </source>
</evidence>
<dbReference type="Gene3D" id="1.10.3600.10">
    <property type="entry name" value="Putative bacterial toxin ydaT"/>
    <property type="match status" value="1"/>
</dbReference>
<evidence type="ECO:0000313" key="3">
    <source>
        <dbReference type="Proteomes" id="UP000036196"/>
    </source>
</evidence>
<feature type="region of interest" description="Disordered" evidence="1">
    <location>
        <begin position="1"/>
        <end position="26"/>
    </location>
</feature>
<proteinExistence type="predicted"/>
<comment type="caution">
    <text evidence="2">The sequence shown here is derived from an EMBL/GenBank/DDBJ whole genome shotgun (WGS) entry which is preliminary data.</text>
</comment>
<evidence type="ECO:0000313" key="2">
    <source>
        <dbReference type="EMBL" id="KMK07628.1"/>
    </source>
</evidence>
<gene>
    <name evidence="2" type="ORF">ABW06_25225</name>
</gene>
<dbReference type="Pfam" id="PF06254">
    <property type="entry name" value="YdaT_toxin"/>
    <property type="match status" value="1"/>
</dbReference>
<dbReference type="AlphaFoldDB" id="A0A0J5M0Q7"/>
<dbReference type="InterPro" id="IPR037042">
    <property type="entry name" value="YdaT-like_sf"/>
</dbReference>
<organism evidence="2 3">
    <name type="scientific">Pluralibacter gergoviae</name>
    <name type="common">Enterobacter gergoviae</name>
    <dbReference type="NCBI Taxonomy" id="61647"/>
    <lineage>
        <taxon>Bacteria</taxon>
        <taxon>Pseudomonadati</taxon>
        <taxon>Pseudomonadota</taxon>
        <taxon>Gammaproteobacteria</taxon>
        <taxon>Enterobacterales</taxon>
        <taxon>Enterobacteriaceae</taxon>
        <taxon>Pluralibacter</taxon>
    </lineage>
</organism>
<reference evidence="2 3" key="1">
    <citation type="submission" date="2015-05" db="EMBL/GenBank/DDBJ databases">
        <title>Genome sequences of Pluralibacter gergoviae.</title>
        <authorList>
            <person name="Greninger A.L."/>
            <person name="Miller S."/>
        </authorList>
    </citation>
    <scope>NUCLEOTIDE SEQUENCE [LARGE SCALE GENOMIC DNA]</scope>
    <source>
        <strain evidence="2 3">JS81F13</strain>
    </source>
</reference>
<dbReference type="PATRIC" id="fig|61647.15.peg.4544"/>
<feature type="compositionally biased region" description="Basic and acidic residues" evidence="1">
    <location>
        <begin position="1"/>
        <end position="10"/>
    </location>
</feature>
<dbReference type="eggNOG" id="ENOG502ZMCI">
    <property type="taxonomic scope" value="Bacteria"/>
</dbReference>
<dbReference type="Proteomes" id="UP000036196">
    <property type="component" value="Unassembled WGS sequence"/>
</dbReference>
<dbReference type="RefSeq" id="WP_048281154.1">
    <property type="nucleotide sequence ID" value="NZ_LDZF01000053.1"/>
</dbReference>